<evidence type="ECO:0000256" key="8">
    <source>
        <dbReference type="ARBA" id="ARBA00023136"/>
    </source>
</evidence>
<dbReference type="Proteomes" id="UP000308121">
    <property type="component" value="Unassembled WGS sequence"/>
</dbReference>
<dbReference type="PANTHER" id="PTHR48090">
    <property type="entry name" value="UNDECAPRENYL-PHOSPHATE 4-DEOXY-4-FORMAMIDO-L-ARABINOSE TRANSFERASE-RELATED"/>
    <property type="match status" value="1"/>
</dbReference>
<evidence type="ECO:0000256" key="7">
    <source>
        <dbReference type="ARBA" id="ARBA00022989"/>
    </source>
</evidence>
<dbReference type="Gene3D" id="3.90.550.10">
    <property type="entry name" value="Spore Coat Polysaccharide Biosynthesis Protein SpsA, Chain A"/>
    <property type="match status" value="1"/>
</dbReference>
<evidence type="ECO:0000256" key="10">
    <source>
        <dbReference type="SAM" id="Phobius"/>
    </source>
</evidence>
<evidence type="ECO:0000256" key="2">
    <source>
        <dbReference type="ARBA" id="ARBA00022475"/>
    </source>
</evidence>
<proteinExistence type="inferred from homology"/>
<dbReference type="GO" id="GO:0009103">
    <property type="term" value="P:lipopolysaccharide biosynthetic process"/>
    <property type="evidence" value="ECO:0007669"/>
    <property type="project" value="UniProtKB-KW"/>
</dbReference>
<dbReference type="EMBL" id="SZYE01000062">
    <property type="protein sequence ID" value="TKR23762.1"/>
    <property type="molecule type" value="Genomic_DNA"/>
</dbReference>
<dbReference type="Pfam" id="PF00535">
    <property type="entry name" value="Glycos_transf_2"/>
    <property type="match status" value="1"/>
</dbReference>
<name>A0A7Z8NQN9_9CELL</name>
<keyword evidence="3" id="KW-0328">Glycosyltransferase</keyword>
<feature type="region of interest" description="Disordered" evidence="9">
    <location>
        <begin position="1"/>
        <end position="106"/>
    </location>
</feature>
<reference evidence="12 13" key="1">
    <citation type="submission" date="2019-05" db="EMBL/GenBank/DDBJ databases">
        <title>Genome sequence of Cellulomonas hominis strain CS1.</title>
        <authorList>
            <person name="Belmont J."/>
            <person name="Maclea K.S."/>
        </authorList>
    </citation>
    <scope>NUCLEOTIDE SEQUENCE [LARGE SCALE GENOMIC DNA]</scope>
    <source>
        <strain evidence="12 13">CS1</strain>
    </source>
</reference>
<dbReference type="AlphaFoldDB" id="A0A7Z8NQN9"/>
<evidence type="ECO:0000256" key="1">
    <source>
        <dbReference type="ARBA" id="ARBA00006739"/>
    </source>
</evidence>
<dbReference type="PANTHER" id="PTHR48090:SF3">
    <property type="entry name" value="UNDECAPRENYL-PHOSPHATE 4-DEOXY-4-FORMAMIDO-L-ARABINOSE TRANSFERASE"/>
    <property type="match status" value="1"/>
</dbReference>
<accession>A0A7Z8NQN9</accession>
<feature type="compositionally biased region" description="Basic and acidic residues" evidence="9">
    <location>
        <begin position="70"/>
        <end position="84"/>
    </location>
</feature>
<organism evidence="12 13">
    <name type="scientific">Cellulomonas hominis</name>
    <dbReference type="NCBI Taxonomy" id="156981"/>
    <lineage>
        <taxon>Bacteria</taxon>
        <taxon>Bacillati</taxon>
        <taxon>Actinomycetota</taxon>
        <taxon>Actinomycetes</taxon>
        <taxon>Micrococcales</taxon>
        <taxon>Cellulomonadaceae</taxon>
        <taxon>Cellulomonas</taxon>
    </lineage>
</organism>
<evidence type="ECO:0000256" key="9">
    <source>
        <dbReference type="SAM" id="MobiDB-lite"/>
    </source>
</evidence>
<dbReference type="GO" id="GO:0099621">
    <property type="term" value="F:undecaprenyl-phosphate 4-deoxy-4-formamido-L-arabinose transferase activity"/>
    <property type="evidence" value="ECO:0007669"/>
    <property type="project" value="TreeGrafter"/>
</dbReference>
<keyword evidence="6" id="KW-0448">Lipopolysaccharide biosynthesis</keyword>
<comment type="caution">
    <text evidence="12">The sequence shown here is derived from an EMBL/GenBank/DDBJ whole genome shotgun (WGS) entry which is preliminary data.</text>
</comment>
<feature type="transmembrane region" description="Helical" evidence="10">
    <location>
        <begin position="426"/>
        <end position="447"/>
    </location>
</feature>
<dbReference type="GO" id="GO:0005886">
    <property type="term" value="C:plasma membrane"/>
    <property type="evidence" value="ECO:0007669"/>
    <property type="project" value="TreeGrafter"/>
</dbReference>
<evidence type="ECO:0000256" key="5">
    <source>
        <dbReference type="ARBA" id="ARBA00022692"/>
    </source>
</evidence>
<evidence type="ECO:0000313" key="12">
    <source>
        <dbReference type="EMBL" id="TKR23762.1"/>
    </source>
</evidence>
<dbReference type="CDD" id="cd04179">
    <property type="entry name" value="DPM_DPG-synthase_like"/>
    <property type="match status" value="1"/>
</dbReference>
<evidence type="ECO:0000256" key="3">
    <source>
        <dbReference type="ARBA" id="ARBA00022676"/>
    </source>
</evidence>
<keyword evidence="4 12" id="KW-0808">Transferase</keyword>
<feature type="compositionally biased region" description="Basic and acidic residues" evidence="9">
    <location>
        <begin position="96"/>
        <end position="106"/>
    </location>
</feature>
<evidence type="ECO:0000256" key="6">
    <source>
        <dbReference type="ARBA" id="ARBA00022985"/>
    </source>
</evidence>
<feature type="transmembrane region" description="Helical" evidence="10">
    <location>
        <begin position="392"/>
        <end position="414"/>
    </location>
</feature>
<keyword evidence="8 10" id="KW-0472">Membrane</keyword>
<evidence type="ECO:0000259" key="11">
    <source>
        <dbReference type="Pfam" id="PF00535"/>
    </source>
</evidence>
<dbReference type="InterPro" id="IPR050256">
    <property type="entry name" value="Glycosyltransferase_2"/>
</dbReference>
<keyword evidence="2" id="KW-1003">Cell membrane</keyword>
<feature type="compositionally biased region" description="Basic residues" evidence="9">
    <location>
        <begin position="32"/>
        <end position="48"/>
    </location>
</feature>
<gene>
    <name evidence="12" type="ORF">FA014_09525</name>
</gene>
<protein>
    <submittedName>
        <fullName evidence="12">Glycosyltransferase family 2 protein</fullName>
    </submittedName>
</protein>
<evidence type="ECO:0000313" key="13">
    <source>
        <dbReference type="Proteomes" id="UP000308121"/>
    </source>
</evidence>
<dbReference type="OrthoDB" id="9797819at2"/>
<feature type="domain" description="Glycosyltransferase 2-like" evidence="11">
    <location>
        <begin position="159"/>
        <end position="320"/>
    </location>
</feature>
<dbReference type="SUPFAM" id="SSF53448">
    <property type="entry name" value="Nucleotide-diphospho-sugar transferases"/>
    <property type="match status" value="1"/>
</dbReference>
<keyword evidence="5 10" id="KW-0812">Transmembrane</keyword>
<keyword evidence="7 10" id="KW-1133">Transmembrane helix</keyword>
<feature type="compositionally biased region" description="Basic residues" evidence="9">
    <location>
        <begin position="57"/>
        <end position="69"/>
    </location>
</feature>
<dbReference type="InterPro" id="IPR001173">
    <property type="entry name" value="Glyco_trans_2-like"/>
</dbReference>
<comment type="similarity">
    <text evidence="1">Belongs to the glycosyltransferase 2 family.</text>
</comment>
<evidence type="ECO:0000256" key="4">
    <source>
        <dbReference type="ARBA" id="ARBA00022679"/>
    </source>
</evidence>
<sequence>MGRARRGAGPPDRADRLAVRRARQLLPEDHRAGRRREGRARRRRRPGRPAHLDRRPRGPRRAAGRRGRTRRDVPRHVPGRDVLARVRAGRRRRRRDGPGHRAGDDLGEVRAARAAPGVLGARARGAAGGGRGADPGLGGAVAGRGTGGPRVTAEGPVWVVIPALDEAENLPVVVPAVLAQGLVLESGGAVLVVDDGSTDGTADAVRALAAEHGEAVRLLSFGRNRGKAAALQEGFGLALEHGADVIVMMDADGQDDPGELRRLVKQLDTGDDLVTGARTVRRDRFVKRHTSRLYNRVTSLLSRTPGRDFNSGYKVMRASVARDVAPMMYGEMHRYLTVIAHWRGYRVAEVPVEHHARLHGTSKYGIARFWRGFIDLVTVRFLMSYESRPSHLFGGVGAASSGIGGLMLLYLLVLRLAGQQVGNRPMLIAAVLLVVVGVQLVLFGLHAELIVYLRNRDRHAAPSR</sequence>
<dbReference type="InterPro" id="IPR029044">
    <property type="entry name" value="Nucleotide-diphossugar_trans"/>
</dbReference>